<reference evidence="1" key="1">
    <citation type="submission" date="2018-05" db="EMBL/GenBank/DDBJ databases">
        <authorList>
            <person name="Lanie J.A."/>
            <person name="Ng W.-L."/>
            <person name="Kazmierczak K.M."/>
            <person name="Andrzejewski T.M."/>
            <person name="Davidsen T.M."/>
            <person name="Wayne K.J."/>
            <person name="Tettelin H."/>
            <person name="Glass J.I."/>
            <person name="Rusch D."/>
            <person name="Podicherti R."/>
            <person name="Tsui H.-C.T."/>
            <person name="Winkler M.E."/>
        </authorList>
    </citation>
    <scope>NUCLEOTIDE SEQUENCE</scope>
</reference>
<organism evidence="1">
    <name type="scientific">marine metagenome</name>
    <dbReference type="NCBI Taxonomy" id="408172"/>
    <lineage>
        <taxon>unclassified sequences</taxon>
        <taxon>metagenomes</taxon>
        <taxon>ecological metagenomes</taxon>
    </lineage>
</organism>
<gene>
    <name evidence="1" type="ORF">METZ01_LOCUS184348</name>
</gene>
<dbReference type="AlphaFoldDB" id="A0A382D0D1"/>
<evidence type="ECO:0000313" key="1">
    <source>
        <dbReference type="EMBL" id="SVB31494.1"/>
    </source>
</evidence>
<sequence>MIKIPKNIYTIFTLLAMVQSRPYHKLDTKWFDFEQEGQIGQARFVWADTSNTWNGKDSVMCDHYRLDINIEDEEKKLDKRSDYFMEEVLADGVVRELWVSRKKPKRIIRTTLKTNWFPISATINE</sequence>
<protein>
    <submittedName>
        <fullName evidence="1">Uncharacterized protein</fullName>
    </submittedName>
</protein>
<accession>A0A382D0D1</accession>
<name>A0A382D0D1_9ZZZZ</name>
<proteinExistence type="predicted"/>
<dbReference type="EMBL" id="UINC01036872">
    <property type="protein sequence ID" value="SVB31494.1"/>
    <property type="molecule type" value="Genomic_DNA"/>
</dbReference>